<name>A0A852TNQ8_9BACI</name>
<sequence>MDICISCGNELSLPERNRTECWDCRDKSTEAYTEDE</sequence>
<dbReference type="AlphaFoldDB" id="A0A852TNQ8"/>
<evidence type="ECO:0000313" key="2">
    <source>
        <dbReference type="Proteomes" id="UP000548423"/>
    </source>
</evidence>
<accession>A0A852TNQ8</accession>
<dbReference type="GO" id="GO:0000428">
    <property type="term" value="C:DNA-directed RNA polymerase complex"/>
    <property type="evidence" value="ECO:0007669"/>
    <property type="project" value="UniProtKB-KW"/>
</dbReference>
<evidence type="ECO:0000313" key="1">
    <source>
        <dbReference type="EMBL" id="NYE08738.1"/>
    </source>
</evidence>
<proteinExistence type="predicted"/>
<dbReference type="EMBL" id="JACCBX010000015">
    <property type="protein sequence ID" value="NYE08738.1"/>
    <property type="molecule type" value="Genomic_DNA"/>
</dbReference>
<dbReference type="Proteomes" id="UP000548423">
    <property type="component" value="Unassembled WGS sequence"/>
</dbReference>
<reference evidence="2" key="2">
    <citation type="submission" date="2020-08" db="EMBL/GenBank/DDBJ databases">
        <title>The Agave Microbiome: Exploring the role of microbial communities in plant adaptations to desert environments.</title>
        <authorList>
            <person name="Partida-Martinez L.P."/>
        </authorList>
    </citation>
    <scope>NUCLEOTIDE SEQUENCE [LARGE SCALE GENOMIC DNA]</scope>
    <source>
        <strain evidence="2">AT2.8</strain>
    </source>
</reference>
<reference evidence="2" key="1">
    <citation type="submission" date="2020-07" db="EMBL/GenBank/DDBJ databases">
        <authorList>
            <person name="Partida-Martinez L."/>
            <person name="Huntemann M."/>
            <person name="Clum A."/>
            <person name="Wang J."/>
            <person name="Palaniappan K."/>
            <person name="Ritter S."/>
            <person name="Chen I.-M."/>
            <person name="Stamatis D."/>
            <person name="Reddy T."/>
            <person name="O'Malley R."/>
            <person name="Daum C."/>
            <person name="Shapiro N."/>
            <person name="Ivanova N."/>
            <person name="Kyrpides N."/>
            <person name="Woyke T."/>
        </authorList>
    </citation>
    <scope>NUCLEOTIDE SEQUENCE [LARGE SCALE GENOMIC DNA]</scope>
    <source>
        <strain evidence="2">AT2.8</strain>
    </source>
</reference>
<gene>
    <name evidence="1" type="ORF">F4694_005587</name>
</gene>
<organism evidence="1 2">
    <name type="scientific">Neobacillus niacini</name>
    <dbReference type="NCBI Taxonomy" id="86668"/>
    <lineage>
        <taxon>Bacteria</taxon>
        <taxon>Bacillati</taxon>
        <taxon>Bacillota</taxon>
        <taxon>Bacilli</taxon>
        <taxon>Bacillales</taxon>
        <taxon>Bacillaceae</taxon>
        <taxon>Neobacillus</taxon>
    </lineage>
</organism>
<comment type="caution">
    <text evidence="1">The sequence shown here is derived from an EMBL/GenBank/DDBJ whole genome shotgun (WGS) entry which is preliminary data.</text>
</comment>
<keyword evidence="1" id="KW-0240">DNA-directed RNA polymerase</keyword>
<keyword evidence="1" id="KW-0804">Transcription</keyword>
<protein>
    <submittedName>
        <fullName evidence="1">DNA-directed RNA polymerase subunit RPC12/RpoP</fullName>
    </submittedName>
</protein>